<organism evidence="8 9">
    <name type="scientific">Chaetoceros tenuissimus</name>
    <dbReference type="NCBI Taxonomy" id="426638"/>
    <lineage>
        <taxon>Eukaryota</taxon>
        <taxon>Sar</taxon>
        <taxon>Stramenopiles</taxon>
        <taxon>Ochrophyta</taxon>
        <taxon>Bacillariophyta</taxon>
        <taxon>Coscinodiscophyceae</taxon>
        <taxon>Chaetocerotophycidae</taxon>
        <taxon>Chaetocerotales</taxon>
        <taxon>Chaetocerotaceae</taxon>
        <taxon>Chaetoceros</taxon>
    </lineage>
</organism>
<keyword evidence="3" id="KW-0479">Metal-binding</keyword>
<keyword evidence="5" id="KW-0862">Zinc</keyword>
<gene>
    <name evidence="8" type="ORF">CTEN210_10083</name>
</gene>
<evidence type="ECO:0000313" key="8">
    <source>
        <dbReference type="EMBL" id="GFH53607.1"/>
    </source>
</evidence>
<keyword evidence="2" id="KW-0645">Protease</keyword>
<evidence type="ECO:0000256" key="1">
    <source>
        <dbReference type="ARBA" id="ARBA00001947"/>
    </source>
</evidence>
<dbReference type="SUPFAM" id="SSF55486">
    <property type="entry name" value="Metalloproteases ('zincins'), catalytic domain"/>
    <property type="match status" value="1"/>
</dbReference>
<dbReference type="InterPro" id="IPR012962">
    <property type="entry name" value="Pept_M54_archaemetzincn"/>
</dbReference>
<dbReference type="InterPro" id="IPR024079">
    <property type="entry name" value="MetalloPept_cat_dom_sf"/>
</dbReference>
<keyword evidence="4" id="KW-0378">Hydrolase</keyword>
<evidence type="ECO:0000256" key="5">
    <source>
        <dbReference type="ARBA" id="ARBA00022833"/>
    </source>
</evidence>
<sequence>MPPKRKNTGPKFHRDFKKPTAQERKDALGSFPCQHKANLTTRKDMLQQSMEYQPSIKEAEKEGNRTSKLLALSDLDERQLYIPTPKSETSLATPNPSDELDWLAQVPEEGQTYDDYLRLMTTRTSGRFKPLMNAKGIDILLLPIVDRKDQCSWPDYGPSLEHLMDYTQIFFDRPVHILPCATLEVTLPSQIKRKPKKQKTNPGHFATSSKRDFNLSFPKEDGFDSYSVKIAGRGDSTSERYQLKVDSVLDELAAYRYARQNSKGDIDRKEFCIMGITMIDLYDGPSDLFCAGMAFGGDKVAVFSFARYHPLLKMHPEKWFHYGYTDTSDGYSYYEDHDQNPKGLAQTTPKIISFKSQDKIEFLRRSCKLLTHELGHLYGIDHCIHNRCLMMGTGHLVEDFKAPSHLCGICLRKLQWRTGFNVRMRYKLLTNYFESVGMGKEETWARKQLAFLNK</sequence>
<keyword evidence="6" id="KW-0482">Metalloprotease</keyword>
<evidence type="ECO:0000256" key="7">
    <source>
        <dbReference type="SAM" id="MobiDB-lite"/>
    </source>
</evidence>
<dbReference type="PANTHER" id="PTHR15910">
    <property type="entry name" value="ARCHAEMETZINCIN"/>
    <property type="match status" value="1"/>
</dbReference>
<dbReference type="AlphaFoldDB" id="A0AAD3CWP9"/>
<evidence type="ECO:0000256" key="6">
    <source>
        <dbReference type="ARBA" id="ARBA00023049"/>
    </source>
</evidence>
<keyword evidence="9" id="KW-1185">Reference proteome</keyword>
<dbReference type="CDD" id="cd11375">
    <property type="entry name" value="Peptidase_M54"/>
    <property type="match status" value="1"/>
</dbReference>
<dbReference type="Gene3D" id="3.40.390.10">
    <property type="entry name" value="Collagenase (Catalytic Domain)"/>
    <property type="match status" value="1"/>
</dbReference>
<dbReference type="Pfam" id="PF07998">
    <property type="entry name" value="Peptidase_M54"/>
    <property type="match status" value="1"/>
</dbReference>
<proteinExistence type="predicted"/>
<dbReference type="GO" id="GO:0046872">
    <property type="term" value="F:metal ion binding"/>
    <property type="evidence" value="ECO:0007669"/>
    <property type="project" value="UniProtKB-KW"/>
</dbReference>
<dbReference type="PANTHER" id="PTHR15910:SF1">
    <property type="entry name" value="ARCHAEMETZINCIN-2"/>
    <property type="match status" value="1"/>
</dbReference>
<comment type="cofactor">
    <cofactor evidence="1">
        <name>Zn(2+)</name>
        <dbReference type="ChEBI" id="CHEBI:29105"/>
    </cofactor>
</comment>
<accession>A0AAD3CWP9</accession>
<evidence type="ECO:0000313" key="9">
    <source>
        <dbReference type="Proteomes" id="UP001054902"/>
    </source>
</evidence>
<feature type="region of interest" description="Disordered" evidence="7">
    <location>
        <begin position="1"/>
        <end position="40"/>
    </location>
</feature>
<protein>
    <recommendedName>
        <fullName evidence="10">Archaemetzincin-2</fullName>
    </recommendedName>
</protein>
<reference evidence="8 9" key="1">
    <citation type="journal article" date="2021" name="Sci. Rep.">
        <title>The genome of the diatom Chaetoceros tenuissimus carries an ancient integrated fragment of an extant virus.</title>
        <authorList>
            <person name="Hongo Y."/>
            <person name="Kimura K."/>
            <person name="Takaki Y."/>
            <person name="Yoshida Y."/>
            <person name="Baba S."/>
            <person name="Kobayashi G."/>
            <person name="Nagasaki K."/>
            <person name="Hano T."/>
            <person name="Tomaru Y."/>
        </authorList>
    </citation>
    <scope>NUCLEOTIDE SEQUENCE [LARGE SCALE GENOMIC DNA]</scope>
    <source>
        <strain evidence="8 9">NIES-3715</strain>
    </source>
</reference>
<feature type="compositionally biased region" description="Basic and acidic residues" evidence="7">
    <location>
        <begin position="17"/>
        <end position="27"/>
    </location>
</feature>
<evidence type="ECO:0008006" key="10">
    <source>
        <dbReference type="Google" id="ProtNLM"/>
    </source>
</evidence>
<evidence type="ECO:0000256" key="4">
    <source>
        <dbReference type="ARBA" id="ARBA00022801"/>
    </source>
</evidence>
<dbReference type="GO" id="GO:0006508">
    <property type="term" value="P:proteolysis"/>
    <property type="evidence" value="ECO:0007669"/>
    <property type="project" value="UniProtKB-KW"/>
</dbReference>
<dbReference type="EMBL" id="BLLK01000047">
    <property type="protein sequence ID" value="GFH53607.1"/>
    <property type="molecule type" value="Genomic_DNA"/>
</dbReference>
<name>A0AAD3CWP9_9STRA</name>
<evidence type="ECO:0000256" key="3">
    <source>
        <dbReference type="ARBA" id="ARBA00022723"/>
    </source>
</evidence>
<comment type="caution">
    <text evidence="8">The sequence shown here is derived from an EMBL/GenBank/DDBJ whole genome shotgun (WGS) entry which is preliminary data.</text>
</comment>
<evidence type="ECO:0000256" key="2">
    <source>
        <dbReference type="ARBA" id="ARBA00022670"/>
    </source>
</evidence>
<dbReference type="GO" id="GO:0008237">
    <property type="term" value="F:metallopeptidase activity"/>
    <property type="evidence" value="ECO:0007669"/>
    <property type="project" value="UniProtKB-KW"/>
</dbReference>
<dbReference type="Proteomes" id="UP001054902">
    <property type="component" value="Unassembled WGS sequence"/>
</dbReference>